<dbReference type="Pfam" id="PF05504">
    <property type="entry name" value="Spore_GerAC"/>
    <property type="match status" value="1"/>
</dbReference>
<evidence type="ECO:0000313" key="12">
    <source>
        <dbReference type="Proteomes" id="UP000535838"/>
    </source>
</evidence>
<sequence length="383" mass="43890">MRTARRLGFAILLTLILLSQGCGSSKDIQNMAYVTAIGIDYVNGKYVTYAQILNFSNVARSENVQLGKETPVWIGQGDGQTVSGALASINETSQLRLFWGHVKVIFLSENLMRQGVVETFSALNRYREVRYNIYIYGTKEKMTDILSQQSLLNLSPLDTLVFSGTQMNSQRFFILPEPGNHVIANMNEPGEPAMLPSVAIERRNWMEDTDYKPMFKISGAYFFQDGKMSKWMSDLDLKGIRWTNKRIEWLPVLVPQDGKKAAVVSLGHPRYSVKPILEKGSVRYDLKVRVQGLLYELLEEAGMESLEKLTEEVIREEIRTTYLKSQKAKCDPFRLKEALYRANPRHFWALTDKERFFLKPDSIRKIDVRVSIRSTGKYKGRTE</sequence>
<dbReference type="InterPro" id="IPR046953">
    <property type="entry name" value="Spore_GerAC-like_C"/>
</dbReference>
<evidence type="ECO:0000256" key="5">
    <source>
        <dbReference type="ARBA" id="ARBA00023136"/>
    </source>
</evidence>
<protein>
    <submittedName>
        <fullName evidence="11">Ger(X)C family spore germination protein</fullName>
    </submittedName>
</protein>
<evidence type="ECO:0000256" key="3">
    <source>
        <dbReference type="ARBA" id="ARBA00022544"/>
    </source>
</evidence>
<accession>A0A841T094</accession>
<evidence type="ECO:0000256" key="2">
    <source>
        <dbReference type="ARBA" id="ARBA00007886"/>
    </source>
</evidence>
<name>A0A841T094_9BACL</name>
<comment type="caution">
    <text evidence="11">The sequence shown here is derived from an EMBL/GenBank/DDBJ whole genome shotgun (WGS) entry which is preliminary data.</text>
</comment>
<evidence type="ECO:0000259" key="10">
    <source>
        <dbReference type="Pfam" id="PF25198"/>
    </source>
</evidence>
<gene>
    <name evidence="11" type="ORF">H7B67_22725</name>
</gene>
<feature type="chain" id="PRO_5039326864" evidence="8">
    <location>
        <begin position="25"/>
        <end position="383"/>
    </location>
</feature>
<evidence type="ECO:0000256" key="7">
    <source>
        <dbReference type="ARBA" id="ARBA00023288"/>
    </source>
</evidence>
<dbReference type="NCBIfam" id="TIGR02887">
    <property type="entry name" value="spore_ger_x_C"/>
    <property type="match status" value="1"/>
</dbReference>
<evidence type="ECO:0000256" key="1">
    <source>
        <dbReference type="ARBA" id="ARBA00004635"/>
    </source>
</evidence>
<evidence type="ECO:0000259" key="9">
    <source>
        <dbReference type="Pfam" id="PF05504"/>
    </source>
</evidence>
<dbReference type="GO" id="GO:0016020">
    <property type="term" value="C:membrane"/>
    <property type="evidence" value="ECO:0007669"/>
    <property type="project" value="UniProtKB-SubCell"/>
</dbReference>
<feature type="domain" description="Spore germination GerAC-like C-terminal" evidence="9">
    <location>
        <begin position="218"/>
        <end position="376"/>
    </location>
</feature>
<dbReference type="Pfam" id="PF25198">
    <property type="entry name" value="Spore_GerAC_N"/>
    <property type="match status" value="1"/>
</dbReference>
<proteinExistence type="inferred from homology"/>
<keyword evidence="4 8" id="KW-0732">Signal</keyword>
<dbReference type="PROSITE" id="PS51257">
    <property type="entry name" value="PROKAR_LIPOPROTEIN"/>
    <property type="match status" value="1"/>
</dbReference>
<feature type="signal peptide" evidence="8">
    <location>
        <begin position="1"/>
        <end position="24"/>
    </location>
</feature>
<keyword evidence="3" id="KW-0309">Germination</keyword>
<feature type="domain" description="Spore germination protein N-terminal" evidence="10">
    <location>
        <begin position="25"/>
        <end position="198"/>
    </location>
</feature>
<organism evidence="11 12">
    <name type="scientific">Cohnella thailandensis</name>
    <dbReference type="NCBI Taxonomy" id="557557"/>
    <lineage>
        <taxon>Bacteria</taxon>
        <taxon>Bacillati</taxon>
        <taxon>Bacillota</taxon>
        <taxon>Bacilli</taxon>
        <taxon>Bacillales</taxon>
        <taxon>Paenibacillaceae</taxon>
        <taxon>Cohnella</taxon>
    </lineage>
</organism>
<dbReference type="InterPro" id="IPR057336">
    <property type="entry name" value="GerAC_N"/>
</dbReference>
<dbReference type="PANTHER" id="PTHR35789:SF1">
    <property type="entry name" value="SPORE GERMINATION PROTEIN B3"/>
    <property type="match status" value="1"/>
</dbReference>
<dbReference type="EMBL" id="JACJVQ010000019">
    <property type="protein sequence ID" value="MBB6636952.1"/>
    <property type="molecule type" value="Genomic_DNA"/>
</dbReference>
<dbReference type="Gene3D" id="3.30.300.210">
    <property type="entry name" value="Nutrient germinant receptor protein C, domain 3"/>
    <property type="match status" value="1"/>
</dbReference>
<dbReference type="RefSeq" id="WP_185122146.1">
    <property type="nucleotide sequence ID" value="NZ_JACJVQ010000019.1"/>
</dbReference>
<evidence type="ECO:0000256" key="4">
    <source>
        <dbReference type="ARBA" id="ARBA00022729"/>
    </source>
</evidence>
<evidence type="ECO:0000313" key="11">
    <source>
        <dbReference type="EMBL" id="MBB6636952.1"/>
    </source>
</evidence>
<keyword evidence="5" id="KW-0472">Membrane</keyword>
<evidence type="ECO:0000256" key="8">
    <source>
        <dbReference type="SAM" id="SignalP"/>
    </source>
</evidence>
<keyword evidence="6" id="KW-0564">Palmitate</keyword>
<dbReference type="AlphaFoldDB" id="A0A841T094"/>
<comment type="similarity">
    <text evidence="2">Belongs to the GerABKC lipoprotein family.</text>
</comment>
<keyword evidence="7" id="KW-0449">Lipoprotein</keyword>
<dbReference type="InterPro" id="IPR008844">
    <property type="entry name" value="Spore_GerAC-like"/>
</dbReference>
<dbReference type="Proteomes" id="UP000535838">
    <property type="component" value="Unassembled WGS sequence"/>
</dbReference>
<evidence type="ECO:0000256" key="6">
    <source>
        <dbReference type="ARBA" id="ARBA00023139"/>
    </source>
</evidence>
<comment type="subcellular location">
    <subcellularLocation>
        <location evidence="1">Membrane</location>
        <topology evidence="1">Lipid-anchor</topology>
    </subcellularLocation>
</comment>
<reference evidence="11 12" key="1">
    <citation type="submission" date="2020-08" db="EMBL/GenBank/DDBJ databases">
        <title>Cohnella phylogeny.</title>
        <authorList>
            <person name="Dunlap C."/>
        </authorList>
    </citation>
    <scope>NUCLEOTIDE SEQUENCE [LARGE SCALE GENOMIC DNA]</scope>
    <source>
        <strain evidence="11 12">DSM 25241</strain>
    </source>
</reference>
<dbReference type="PANTHER" id="PTHR35789">
    <property type="entry name" value="SPORE GERMINATION PROTEIN B3"/>
    <property type="match status" value="1"/>
</dbReference>
<dbReference type="GO" id="GO:0009847">
    <property type="term" value="P:spore germination"/>
    <property type="evidence" value="ECO:0007669"/>
    <property type="project" value="InterPro"/>
</dbReference>
<keyword evidence="12" id="KW-1185">Reference proteome</keyword>
<dbReference type="InterPro" id="IPR038501">
    <property type="entry name" value="Spore_GerAC_C_sf"/>
</dbReference>